<comment type="similarity">
    <text evidence="2">Belongs to the TsaE family.</text>
</comment>
<evidence type="ECO:0000313" key="12">
    <source>
        <dbReference type="Proteomes" id="UP000244240"/>
    </source>
</evidence>
<keyword evidence="12" id="KW-1185">Reference proteome</keyword>
<dbReference type="InterPro" id="IPR003442">
    <property type="entry name" value="T6A_TsaE"/>
</dbReference>
<dbReference type="Gene3D" id="3.40.50.300">
    <property type="entry name" value="P-loop containing nucleotide triphosphate hydrolases"/>
    <property type="match status" value="1"/>
</dbReference>
<dbReference type="Proteomes" id="UP000244240">
    <property type="component" value="Unassembled WGS sequence"/>
</dbReference>
<dbReference type="PANTHER" id="PTHR33540:SF2">
    <property type="entry name" value="TRNA THREONYLCARBAMOYLADENOSINE BIOSYNTHESIS PROTEIN TSAE"/>
    <property type="match status" value="1"/>
</dbReference>
<dbReference type="InterPro" id="IPR027417">
    <property type="entry name" value="P-loop_NTPase"/>
</dbReference>
<reference evidence="11 12" key="1">
    <citation type="submission" date="2018-04" db="EMBL/GenBank/DDBJ databases">
        <title>Genomic Encyclopedia of Archaeal and Bacterial Type Strains, Phase II (KMG-II): from individual species to whole genera.</title>
        <authorList>
            <person name="Goeker M."/>
        </authorList>
    </citation>
    <scope>NUCLEOTIDE SEQUENCE [LARGE SCALE GENOMIC DNA]</scope>
    <source>
        <strain evidence="11 12">DSM 45787</strain>
    </source>
</reference>
<evidence type="ECO:0000256" key="8">
    <source>
        <dbReference type="ARBA" id="ARBA00022840"/>
    </source>
</evidence>
<evidence type="ECO:0000256" key="9">
    <source>
        <dbReference type="ARBA" id="ARBA00022842"/>
    </source>
</evidence>
<dbReference type="GO" id="GO:0005737">
    <property type="term" value="C:cytoplasm"/>
    <property type="evidence" value="ECO:0007669"/>
    <property type="project" value="UniProtKB-SubCell"/>
</dbReference>
<dbReference type="SUPFAM" id="SSF52540">
    <property type="entry name" value="P-loop containing nucleoside triphosphate hydrolases"/>
    <property type="match status" value="1"/>
</dbReference>
<keyword evidence="7" id="KW-0547">Nucleotide-binding</keyword>
<evidence type="ECO:0000256" key="3">
    <source>
        <dbReference type="ARBA" id="ARBA00019010"/>
    </source>
</evidence>
<dbReference type="PANTHER" id="PTHR33540">
    <property type="entry name" value="TRNA THREONYLCARBAMOYLADENOSINE BIOSYNTHESIS PROTEIN TSAE"/>
    <property type="match status" value="1"/>
</dbReference>
<dbReference type="AlphaFoldDB" id="A0A2T6BS34"/>
<keyword evidence="5" id="KW-0819">tRNA processing</keyword>
<evidence type="ECO:0000256" key="7">
    <source>
        <dbReference type="ARBA" id="ARBA00022741"/>
    </source>
</evidence>
<dbReference type="NCBIfam" id="TIGR00150">
    <property type="entry name" value="T6A_YjeE"/>
    <property type="match status" value="1"/>
</dbReference>
<evidence type="ECO:0000256" key="10">
    <source>
        <dbReference type="ARBA" id="ARBA00032441"/>
    </source>
</evidence>
<protein>
    <recommendedName>
        <fullName evidence="3">tRNA threonylcarbamoyladenosine biosynthesis protein TsaE</fullName>
    </recommendedName>
    <alternativeName>
        <fullName evidence="10">t(6)A37 threonylcarbamoyladenosine biosynthesis protein TsaE</fullName>
    </alternativeName>
</protein>
<name>A0A2T6BS34_9BACL</name>
<keyword evidence="8" id="KW-0067">ATP-binding</keyword>
<dbReference type="GO" id="GO:0005524">
    <property type="term" value="F:ATP binding"/>
    <property type="evidence" value="ECO:0007669"/>
    <property type="project" value="UniProtKB-KW"/>
</dbReference>
<dbReference type="EMBL" id="QBKR01000014">
    <property type="protein sequence ID" value="PTX58849.1"/>
    <property type="molecule type" value="Genomic_DNA"/>
</dbReference>
<organism evidence="11 12">
    <name type="scientific">Melghirimyces profundicolus</name>
    <dbReference type="NCBI Taxonomy" id="1242148"/>
    <lineage>
        <taxon>Bacteria</taxon>
        <taxon>Bacillati</taxon>
        <taxon>Bacillota</taxon>
        <taxon>Bacilli</taxon>
        <taxon>Bacillales</taxon>
        <taxon>Thermoactinomycetaceae</taxon>
        <taxon>Melghirimyces</taxon>
    </lineage>
</organism>
<evidence type="ECO:0000256" key="1">
    <source>
        <dbReference type="ARBA" id="ARBA00004496"/>
    </source>
</evidence>
<dbReference type="GO" id="GO:0002949">
    <property type="term" value="P:tRNA threonylcarbamoyladenosine modification"/>
    <property type="evidence" value="ECO:0007669"/>
    <property type="project" value="InterPro"/>
</dbReference>
<evidence type="ECO:0000256" key="2">
    <source>
        <dbReference type="ARBA" id="ARBA00007599"/>
    </source>
</evidence>
<keyword evidence="9" id="KW-0460">Magnesium</keyword>
<sequence length="167" mass="18799">MILMSRNTCTFETHNPEETRNLARHLAPRLRRGDVIALEGDLGAGKTTFTQGLAAGLGIEEPVDSPTFTLIKEYEGGRLPLYHMDVYRLNHPTEELGWDEYFYGDGVTLVEWADRIEPMLPGELIRIEVSRHQESDVRKIRIEPPAGETERICGGLGRLDNHETAGD</sequence>
<evidence type="ECO:0000313" key="11">
    <source>
        <dbReference type="EMBL" id="PTX58849.1"/>
    </source>
</evidence>
<comment type="subcellular location">
    <subcellularLocation>
        <location evidence="1">Cytoplasm</location>
    </subcellularLocation>
</comment>
<keyword evidence="4" id="KW-0963">Cytoplasm</keyword>
<dbReference type="Pfam" id="PF02367">
    <property type="entry name" value="TsaE"/>
    <property type="match status" value="1"/>
</dbReference>
<proteinExistence type="inferred from homology"/>
<gene>
    <name evidence="11" type="ORF">C8P63_11419</name>
</gene>
<comment type="caution">
    <text evidence="11">The sequence shown here is derived from an EMBL/GenBank/DDBJ whole genome shotgun (WGS) entry which is preliminary data.</text>
</comment>
<evidence type="ECO:0000256" key="4">
    <source>
        <dbReference type="ARBA" id="ARBA00022490"/>
    </source>
</evidence>
<accession>A0A2T6BS34</accession>
<evidence type="ECO:0000256" key="6">
    <source>
        <dbReference type="ARBA" id="ARBA00022723"/>
    </source>
</evidence>
<dbReference type="GO" id="GO:0046872">
    <property type="term" value="F:metal ion binding"/>
    <property type="evidence" value="ECO:0007669"/>
    <property type="project" value="UniProtKB-KW"/>
</dbReference>
<evidence type="ECO:0000256" key="5">
    <source>
        <dbReference type="ARBA" id="ARBA00022694"/>
    </source>
</evidence>
<keyword evidence="6" id="KW-0479">Metal-binding</keyword>